<keyword evidence="3" id="KW-0862">Zinc</keyword>
<dbReference type="Gene3D" id="3.20.20.330">
    <property type="entry name" value="Homocysteine-binding-like domain"/>
    <property type="match status" value="1"/>
</dbReference>
<evidence type="ECO:0000259" key="4">
    <source>
        <dbReference type="PROSITE" id="PS50970"/>
    </source>
</evidence>
<sequence>MVKTAAAFLGRWGFREVTDMTRYRDALPQLGDRLFLTDGGIETTLIFHEGLDLPYFAAFHLLKDAGGTGALKDYYRRHAAIARDSGTGFILESATWRASADWGDKLGYSRNALDDANRKAIEMLHELRDELETGATPMVVSGCVGPRGDGYDPGSVMTAAEAEAYHARQIGVFAEAGADMVTAITMTNVPEAIGVTRAARARGMPVAISFTVETDGRLPTGEPLWDAVSAVDSATGSGPAYYMINCAHPSHFAGQLEAGEAWVDRIRGLRANASRCSHAELDQATELDTGDPVELGRLYRELRGRFGHINVLGGCCGTDHRHIEQICDHCRQAA</sequence>
<keyword evidence="3" id="KW-0479">Metal-binding</keyword>
<evidence type="ECO:0000313" key="5">
    <source>
        <dbReference type="EMBL" id="GHD56512.1"/>
    </source>
</evidence>
<organism evidence="5 6">
    <name type="scientific">Thalassobaculum fulvum</name>
    <dbReference type="NCBI Taxonomy" id="1633335"/>
    <lineage>
        <taxon>Bacteria</taxon>
        <taxon>Pseudomonadati</taxon>
        <taxon>Pseudomonadota</taxon>
        <taxon>Alphaproteobacteria</taxon>
        <taxon>Rhodospirillales</taxon>
        <taxon>Thalassobaculaceae</taxon>
        <taxon>Thalassobaculum</taxon>
    </lineage>
</organism>
<dbReference type="AlphaFoldDB" id="A0A918XVN1"/>
<evidence type="ECO:0000256" key="1">
    <source>
        <dbReference type="ARBA" id="ARBA00022603"/>
    </source>
</evidence>
<dbReference type="InterPro" id="IPR003726">
    <property type="entry name" value="HCY_dom"/>
</dbReference>
<evidence type="ECO:0000313" key="6">
    <source>
        <dbReference type="Proteomes" id="UP000630353"/>
    </source>
</evidence>
<dbReference type="GO" id="GO:0046872">
    <property type="term" value="F:metal ion binding"/>
    <property type="evidence" value="ECO:0007669"/>
    <property type="project" value="UniProtKB-KW"/>
</dbReference>
<reference evidence="5" key="2">
    <citation type="submission" date="2020-09" db="EMBL/GenBank/DDBJ databases">
        <authorList>
            <person name="Sun Q."/>
            <person name="Kim S."/>
        </authorList>
    </citation>
    <scope>NUCLEOTIDE SEQUENCE</scope>
    <source>
        <strain evidence="5">KCTC 42651</strain>
    </source>
</reference>
<keyword evidence="1 3" id="KW-0489">Methyltransferase</keyword>
<dbReference type="GO" id="GO:0008168">
    <property type="term" value="F:methyltransferase activity"/>
    <property type="evidence" value="ECO:0007669"/>
    <property type="project" value="UniProtKB-UniRule"/>
</dbReference>
<dbReference type="InterPro" id="IPR036589">
    <property type="entry name" value="HCY_dom_sf"/>
</dbReference>
<protein>
    <submittedName>
        <fullName evidence="5">Homocysteine S-methyltransferase</fullName>
    </submittedName>
</protein>
<feature type="binding site" evidence="3">
    <location>
        <position position="316"/>
    </location>
    <ligand>
        <name>Zn(2+)</name>
        <dbReference type="ChEBI" id="CHEBI:29105"/>
    </ligand>
</feature>
<feature type="binding site" evidence="3">
    <location>
        <position position="315"/>
    </location>
    <ligand>
        <name>Zn(2+)</name>
        <dbReference type="ChEBI" id="CHEBI:29105"/>
    </ligand>
</feature>
<dbReference type="GO" id="GO:0032259">
    <property type="term" value="P:methylation"/>
    <property type="evidence" value="ECO:0007669"/>
    <property type="project" value="UniProtKB-KW"/>
</dbReference>
<dbReference type="PANTHER" id="PTHR11103">
    <property type="entry name" value="SLR1189 PROTEIN"/>
    <property type="match status" value="1"/>
</dbReference>
<dbReference type="Pfam" id="PF02574">
    <property type="entry name" value="S-methyl_trans"/>
    <property type="match status" value="1"/>
</dbReference>
<comment type="cofactor">
    <cofactor evidence="3">
        <name>Zn(2+)</name>
        <dbReference type="ChEBI" id="CHEBI:29105"/>
    </cofactor>
</comment>
<evidence type="ECO:0000256" key="2">
    <source>
        <dbReference type="ARBA" id="ARBA00022679"/>
    </source>
</evidence>
<keyword evidence="2 3" id="KW-0808">Transferase</keyword>
<accession>A0A918XVN1</accession>
<dbReference type="PANTHER" id="PTHR11103:SF18">
    <property type="entry name" value="SLR1189 PROTEIN"/>
    <property type="match status" value="1"/>
</dbReference>
<gene>
    <name evidence="5" type="ORF">GCM10017083_36600</name>
</gene>
<dbReference type="EMBL" id="BMZS01000009">
    <property type="protein sequence ID" value="GHD56512.1"/>
    <property type="molecule type" value="Genomic_DNA"/>
</dbReference>
<reference evidence="5" key="1">
    <citation type="journal article" date="2014" name="Int. J. Syst. Evol. Microbiol.">
        <title>Complete genome sequence of Corynebacterium casei LMG S-19264T (=DSM 44701T), isolated from a smear-ripened cheese.</title>
        <authorList>
            <consortium name="US DOE Joint Genome Institute (JGI-PGF)"/>
            <person name="Walter F."/>
            <person name="Albersmeier A."/>
            <person name="Kalinowski J."/>
            <person name="Ruckert C."/>
        </authorList>
    </citation>
    <scope>NUCLEOTIDE SEQUENCE</scope>
    <source>
        <strain evidence="5">KCTC 42651</strain>
    </source>
</reference>
<comment type="caution">
    <text evidence="5">The sequence shown here is derived from an EMBL/GenBank/DDBJ whole genome shotgun (WGS) entry which is preliminary data.</text>
</comment>
<feature type="domain" description="Hcy-binding" evidence="4">
    <location>
        <begin position="23"/>
        <end position="330"/>
    </location>
</feature>
<dbReference type="SUPFAM" id="SSF82282">
    <property type="entry name" value="Homocysteine S-methyltransferase"/>
    <property type="match status" value="1"/>
</dbReference>
<feature type="binding site" evidence="3">
    <location>
        <position position="246"/>
    </location>
    <ligand>
        <name>Zn(2+)</name>
        <dbReference type="ChEBI" id="CHEBI:29105"/>
    </ligand>
</feature>
<proteinExistence type="predicted"/>
<keyword evidence="6" id="KW-1185">Reference proteome</keyword>
<dbReference type="PROSITE" id="PS50970">
    <property type="entry name" value="HCY"/>
    <property type="match status" value="1"/>
</dbReference>
<dbReference type="Proteomes" id="UP000630353">
    <property type="component" value="Unassembled WGS sequence"/>
</dbReference>
<evidence type="ECO:0000256" key="3">
    <source>
        <dbReference type="PROSITE-ProRule" id="PRU00333"/>
    </source>
</evidence>
<name>A0A918XVN1_9PROT</name>